<dbReference type="EMBL" id="KX501139">
    <property type="protein sequence ID" value="AQN32153.1"/>
    <property type="molecule type" value="Genomic_DNA"/>
</dbReference>
<organism evidence="4">
    <name type="scientific">Phage DP-2017a</name>
    <dbReference type="NCBI Taxonomy" id="1955560"/>
    <lineage>
        <taxon>Viruses</taxon>
    </lineage>
</organism>
<accession>A0A1Q1PVJ6</accession>
<proteinExistence type="predicted"/>
<evidence type="ECO:0000313" key="8">
    <source>
        <dbReference type="EMBL" id="AQN32153.1"/>
    </source>
</evidence>
<keyword evidence="4" id="KW-0067">ATP-binding</keyword>
<dbReference type="Gene3D" id="3.40.50.300">
    <property type="entry name" value="P-loop containing nucleotide triphosphate hydrolases"/>
    <property type="match status" value="1"/>
</dbReference>
<dbReference type="InterPro" id="IPR007694">
    <property type="entry name" value="DNA_helicase_DnaB-like_C"/>
</dbReference>
<evidence type="ECO:0000313" key="4">
    <source>
        <dbReference type="EMBL" id="AQN32089.1"/>
    </source>
</evidence>
<evidence type="ECO:0000256" key="1">
    <source>
        <dbReference type="SAM" id="MobiDB-lite"/>
    </source>
</evidence>
<reference evidence="4" key="1">
    <citation type="journal article" date="2016" name="Microbiome">
        <title>Transmission of viruses via our microbiomes.</title>
        <authorList>
            <person name="Ly M."/>
            <person name="Jones M.B."/>
            <person name="Abeles S.R."/>
            <person name="Santiago-Rodriguez T.M."/>
            <person name="Gao J."/>
            <person name="Chan I.C."/>
            <person name="Ghose C."/>
            <person name="Pride D.T."/>
        </authorList>
    </citation>
    <scope>NUCLEOTIDE SEQUENCE</scope>
    <source>
        <strain evidence="3">CA39E</strain>
        <strain evidence="4">CA40A</strain>
        <strain evidence="5">CA40B</strain>
        <strain evidence="6">CA40C</strain>
        <strain evidence="7">CA40D</strain>
        <strain evidence="8">CA40E</strain>
    </source>
</reference>
<dbReference type="Pfam" id="PF03796">
    <property type="entry name" value="DnaB_C"/>
    <property type="match status" value="1"/>
</dbReference>
<dbReference type="GO" id="GO:0005524">
    <property type="term" value="F:ATP binding"/>
    <property type="evidence" value="ECO:0007669"/>
    <property type="project" value="InterPro"/>
</dbReference>
<evidence type="ECO:0000313" key="5">
    <source>
        <dbReference type="EMBL" id="AQN32105.1"/>
    </source>
</evidence>
<evidence type="ECO:0000313" key="3">
    <source>
        <dbReference type="EMBL" id="AQN32073.1"/>
    </source>
</evidence>
<dbReference type="GO" id="GO:0006260">
    <property type="term" value="P:DNA replication"/>
    <property type="evidence" value="ECO:0007669"/>
    <property type="project" value="InterPro"/>
</dbReference>
<name>A0A1Q1PVJ6_9VIRU</name>
<evidence type="ECO:0000313" key="6">
    <source>
        <dbReference type="EMBL" id="AQN32121.1"/>
    </source>
</evidence>
<feature type="compositionally biased region" description="Basic and acidic residues" evidence="1">
    <location>
        <begin position="498"/>
        <end position="509"/>
    </location>
</feature>
<evidence type="ECO:0000313" key="7">
    <source>
        <dbReference type="EMBL" id="AQN32137.1"/>
    </source>
</evidence>
<dbReference type="GO" id="GO:0003678">
    <property type="term" value="F:DNA helicase activity"/>
    <property type="evidence" value="ECO:0007669"/>
    <property type="project" value="InterPro"/>
</dbReference>
<keyword evidence="4" id="KW-0547">Nucleotide-binding</keyword>
<dbReference type="EMBL" id="KX501136">
    <property type="protein sequence ID" value="AQN32105.1"/>
    <property type="molecule type" value="Genomic_DNA"/>
</dbReference>
<feature type="domain" description="SF4 helicase" evidence="2">
    <location>
        <begin position="199"/>
        <end position="465"/>
    </location>
</feature>
<dbReference type="EMBL" id="KX501135">
    <property type="protein sequence ID" value="AQN32089.1"/>
    <property type="molecule type" value="Genomic_DNA"/>
</dbReference>
<sequence length="509" mass="58792">MNLEKTTHRYNFHICKDMATKFKKKINQSDKFTFTIDFQLEVLRFLIQNKESVLIIQKIKPGYFTLIEHSIIMESLLKFHRKYGKLPSETLLKETCNSLLSGKDFVDLVTKEDIPNINRIINNLYSIPLRDSDVIKENIFKFIAYIEMKTLNESMDFTNFNLYEGYQNKVSKIIRNSKPQKKDEPLYMVGGTVKRQLMRRVDPDIIPTPYWQLNNLSNGGGYSKGSIFVILDKPKAKKTFALINISRGYLTMKKNVLYIDTENGKNQIMERMVQSTLNKTKKEIVSGEQDKLEQRHMRKYKRLGVEFIVERVPALVSDANVIKGIIKKIEADTGIKIHILMIDYAAKLASISKDKDDTERINNVYIDLDNLASELGLEAIWTAQHVKREASKRKGTRYEDNDIASAISIIRNAQCIIGLNSTDDEEEHGIQRMEIVVQRDGKSHGRCLFNFDSDRQRWKEFSREAREKYDKTLGKTVDEMIKKESTNGVVKKSNPIADPEKANHKGGDI</sequence>
<feature type="region of interest" description="Disordered" evidence="1">
    <location>
        <begin position="484"/>
        <end position="509"/>
    </location>
</feature>
<dbReference type="EMBL" id="KX501138">
    <property type="protein sequence ID" value="AQN32137.1"/>
    <property type="molecule type" value="Genomic_DNA"/>
</dbReference>
<protein>
    <submittedName>
        <fullName evidence="4">Helicase</fullName>
    </submittedName>
</protein>
<evidence type="ECO:0000259" key="2">
    <source>
        <dbReference type="PROSITE" id="PS51199"/>
    </source>
</evidence>
<keyword evidence="4" id="KW-0378">Hydrolase</keyword>
<dbReference type="InterPro" id="IPR027417">
    <property type="entry name" value="P-loop_NTPase"/>
</dbReference>
<keyword evidence="4" id="KW-0347">Helicase</keyword>
<dbReference type="SUPFAM" id="SSF52540">
    <property type="entry name" value="P-loop containing nucleoside triphosphate hydrolases"/>
    <property type="match status" value="1"/>
</dbReference>
<dbReference type="EMBL" id="KX501134">
    <property type="protein sequence ID" value="AQN32073.1"/>
    <property type="molecule type" value="Genomic_DNA"/>
</dbReference>
<dbReference type="PROSITE" id="PS51199">
    <property type="entry name" value="SF4_HELICASE"/>
    <property type="match status" value="1"/>
</dbReference>
<dbReference type="EMBL" id="KX501137">
    <property type="protein sequence ID" value="AQN32121.1"/>
    <property type="molecule type" value="Genomic_DNA"/>
</dbReference>